<dbReference type="InterPro" id="IPR002197">
    <property type="entry name" value="HTH_Fis"/>
</dbReference>
<evidence type="ECO:0000256" key="5">
    <source>
        <dbReference type="ARBA" id="ARBA00023163"/>
    </source>
</evidence>
<dbReference type="Pfam" id="PF25601">
    <property type="entry name" value="AAA_lid_14"/>
    <property type="match status" value="1"/>
</dbReference>
<evidence type="ECO:0000256" key="4">
    <source>
        <dbReference type="ARBA" id="ARBA00023125"/>
    </source>
</evidence>
<dbReference type="Gene3D" id="1.10.10.60">
    <property type="entry name" value="Homeodomain-like"/>
    <property type="match status" value="1"/>
</dbReference>
<dbReference type="InterPro" id="IPR000014">
    <property type="entry name" value="PAS"/>
</dbReference>
<evidence type="ECO:0000256" key="3">
    <source>
        <dbReference type="ARBA" id="ARBA00023015"/>
    </source>
</evidence>
<evidence type="ECO:0000313" key="8">
    <source>
        <dbReference type="Proteomes" id="UP001254848"/>
    </source>
</evidence>
<gene>
    <name evidence="7" type="ORF">Q4T40_01020</name>
</gene>
<keyword evidence="8" id="KW-1185">Reference proteome</keyword>
<evidence type="ECO:0000256" key="2">
    <source>
        <dbReference type="ARBA" id="ARBA00022840"/>
    </source>
</evidence>
<keyword evidence="5" id="KW-0804">Transcription</keyword>
<dbReference type="PANTHER" id="PTHR32071:SF57">
    <property type="entry name" value="C4-DICARBOXYLATE TRANSPORT TRANSCRIPTIONAL REGULATORY PROTEIN DCTD"/>
    <property type="match status" value="1"/>
</dbReference>
<dbReference type="RefSeq" id="WP_413778397.1">
    <property type="nucleotide sequence ID" value="NZ_JAUOZS010000001.1"/>
</dbReference>
<dbReference type="InterPro" id="IPR027417">
    <property type="entry name" value="P-loop_NTPase"/>
</dbReference>
<dbReference type="PROSITE" id="PS00675">
    <property type="entry name" value="SIGMA54_INTERACT_1"/>
    <property type="match status" value="1"/>
</dbReference>
<dbReference type="InterPro" id="IPR003593">
    <property type="entry name" value="AAA+_ATPase"/>
</dbReference>
<keyword evidence="2" id="KW-0067">ATP-binding</keyword>
<dbReference type="InterPro" id="IPR002078">
    <property type="entry name" value="Sigma_54_int"/>
</dbReference>
<dbReference type="Proteomes" id="UP001254848">
    <property type="component" value="Unassembled WGS sequence"/>
</dbReference>
<dbReference type="Gene3D" id="3.40.50.300">
    <property type="entry name" value="P-loop containing nucleotide triphosphate hydrolases"/>
    <property type="match status" value="1"/>
</dbReference>
<evidence type="ECO:0000256" key="1">
    <source>
        <dbReference type="ARBA" id="ARBA00022741"/>
    </source>
</evidence>
<feature type="domain" description="Sigma-54 factor interaction" evidence="6">
    <location>
        <begin position="411"/>
        <end position="640"/>
    </location>
</feature>
<evidence type="ECO:0000259" key="6">
    <source>
        <dbReference type="PROSITE" id="PS50045"/>
    </source>
</evidence>
<comment type="caution">
    <text evidence="7">The sequence shown here is derived from an EMBL/GenBank/DDBJ whole genome shotgun (WGS) entry which is preliminary data.</text>
</comment>
<dbReference type="InterPro" id="IPR025662">
    <property type="entry name" value="Sigma_54_int_dom_ATP-bd_1"/>
</dbReference>
<dbReference type="InterPro" id="IPR029016">
    <property type="entry name" value="GAF-like_dom_sf"/>
</dbReference>
<dbReference type="Gene3D" id="3.30.450.20">
    <property type="entry name" value="PAS domain"/>
    <property type="match status" value="1"/>
</dbReference>
<dbReference type="EMBL" id="JAUOZS010000001">
    <property type="protein sequence ID" value="MDT8899830.1"/>
    <property type="molecule type" value="Genomic_DNA"/>
</dbReference>
<dbReference type="PROSITE" id="PS00676">
    <property type="entry name" value="SIGMA54_INTERACT_2"/>
    <property type="match status" value="1"/>
</dbReference>
<accession>A0ABU3NTU2</accession>
<dbReference type="InterPro" id="IPR035965">
    <property type="entry name" value="PAS-like_dom_sf"/>
</dbReference>
<proteinExistence type="predicted"/>
<dbReference type="Gene3D" id="1.10.8.60">
    <property type="match status" value="1"/>
</dbReference>
<keyword evidence="1" id="KW-0547">Nucleotide-binding</keyword>
<dbReference type="InterPro" id="IPR009057">
    <property type="entry name" value="Homeodomain-like_sf"/>
</dbReference>
<sequence length="725" mass="81109">MGKTNRLPKIQNTQVNFFADNEIRSSDILVSYERWQALLQCKQAFLQDESEDPRRHPYMNQEVAASWIRSRNLGVNPYAVVTSPHMKPDELSKLLDQHRQLIDITNSLAKSFQDLLFSCGYLLYLFDKTGVVLLNEGDWQKFPPLFADQSSRMGIVADEHTEGTTAHELCIRLKRPVQLLGPEHYCIAFQNSIASAAPIKDENGSVQAALVLLSQPLQNPPDEETLKNLSMHSFALTTSMAVAIETGIKLSKTADELCSANKQVAALDNHLRSTTDKLIVVHHTLNATMAFVEEGIVAIDRTGKIIFTNRDGMRILKLRHEDVGKRNICEFLNHDSPLLSLAEKGEIVRVEEHISVGNDRQLPFQIVIRPIINHETNELNVAVLKFISAEKAAAKASVKTNGMAVHTFADIITESPELKKTLALAKRFAASAENIMLTGESGTGKELFAQAIHNVHRPQGPFMAVNCAAMPRELIGSELFGYEGGSFTGAERSGKAGKIELAHGGTLFLDEIGDMPLELQAVLLRTLEDKQVMRVGGNRYKKVDFRIIVATNKDLYKMVKESQFREDLYFRLSVLTINIPPLRERSGDIELLVKHFIERYCERHNWKVPQISPAAQKKISEYPWPGNVRQLQNAIIHAVNTAQGDLIKPENLPNYILVDSCPVKPDELSDTSKKIGEILCLEKLEKAAIEAALLHANNCPRTAAEVLGISRSTLYRKLKDFKIDY</sequence>
<dbReference type="InterPro" id="IPR058031">
    <property type="entry name" value="AAA_lid_NorR"/>
</dbReference>
<organism evidence="7 8">
    <name type="scientific">Anaeroselena agilis</name>
    <dbReference type="NCBI Taxonomy" id="3063788"/>
    <lineage>
        <taxon>Bacteria</taxon>
        <taxon>Bacillati</taxon>
        <taxon>Bacillota</taxon>
        <taxon>Negativicutes</taxon>
        <taxon>Acetonemataceae</taxon>
        <taxon>Anaeroselena</taxon>
    </lineage>
</organism>
<dbReference type="SMART" id="SM00382">
    <property type="entry name" value="AAA"/>
    <property type="match status" value="1"/>
</dbReference>
<dbReference type="Gene3D" id="3.30.450.40">
    <property type="match status" value="1"/>
</dbReference>
<dbReference type="Pfam" id="PF02954">
    <property type="entry name" value="HTH_8"/>
    <property type="match status" value="1"/>
</dbReference>
<dbReference type="PROSITE" id="PS50045">
    <property type="entry name" value="SIGMA54_INTERACT_4"/>
    <property type="match status" value="1"/>
</dbReference>
<dbReference type="SUPFAM" id="SSF55785">
    <property type="entry name" value="PYP-like sensor domain (PAS domain)"/>
    <property type="match status" value="1"/>
</dbReference>
<name>A0ABU3NTU2_9FIRM</name>
<reference evidence="7 8" key="1">
    <citation type="submission" date="2023-07" db="EMBL/GenBank/DDBJ databases">
        <title>The novel representative of Negativicutes class, Anaeroselena agilis gen. nov. sp. nov.</title>
        <authorList>
            <person name="Prokofeva M.I."/>
            <person name="Elcheninov A.G."/>
            <person name="Klyukina A."/>
            <person name="Kublanov I.V."/>
            <person name="Frolov E.N."/>
            <person name="Podosokorskaya O.A."/>
        </authorList>
    </citation>
    <scope>NUCLEOTIDE SEQUENCE [LARGE SCALE GENOMIC DNA]</scope>
    <source>
        <strain evidence="7 8">4137-cl</strain>
    </source>
</reference>
<evidence type="ECO:0000313" key="7">
    <source>
        <dbReference type="EMBL" id="MDT8899830.1"/>
    </source>
</evidence>
<keyword evidence="4" id="KW-0238">DNA-binding</keyword>
<dbReference type="PANTHER" id="PTHR32071">
    <property type="entry name" value="TRANSCRIPTIONAL REGULATORY PROTEIN"/>
    <property type="match status" value="1"/>
</dbReference>
<dbReference type="InterPro" id="IPR025943">
    <property type="entry name" value="Sigma_54_int_dom_ATP-bd_2"/>
</dbReference>
<dbReference type="PROSITE" id="PS00688">
    <property type="entry name" value="SIGMA54_INTERACT_3"/>
    <property type="match status" value="1"/>
</dbReference>
<keyword evidence="3" id="KW-0805">Transcription regulation</keyword>
<dbReference type="CDD" id="cd00130">
    <property type="entry name" value="PAS"/>
    <property type="match status" value="1"/>
</dbReference>
<dbReference type="SUPFAM" id="SSF46689">
    <property type="entry name" value="Homeodomain-like"/>
    <property type="match status" value="1"/>
</dbReference>
<dbReference type="CDD" id="cd00009">
    <property type="entry name" value="AAA"/>
    <property type="match status" value="1"/>
</dbReference>
<dbReference type="InterPro" id="IPR025944">
    <property type="entry name" value="Sigma_54_int_dom_CS"/>
</dbReference>
<protein>
    <submittedName>
        <fullName evidence="7">Sigma 54-interacting transcriptional regulator</fullName>
    </submittedName>
</protein>
<dbReference type="Pfam" id="PF00158">
    <property type="entry name" value="Sigma54_activat"/>
    <property type="match status" value="1"/>
</dbReference>
<dbReference type="SUPFAM" id="SSF52540">
    <property type="entry name" value="P-loop containing nucleoside triphosphate hydrolases"/>
    <property type="match status" value="1"/>
</dbReference>